<evidence type="ECO:0000313" key="1">
    <source>
        <dbReference type="EMBL" id="CAD7231279.1"/>
    </source>
</evidence>
<proteinExistence type="predicted"/>
<reference evidence="1" key="1">
    <citation type="submission" date="2020-11" db="EMBL/GenBank/DDBJ databases">
        <authorList>
            <person name="Tran Van P."/>
        </authorList>
    </citation>
    <scope>NUCLEOTIDE SEQUENCE</scope>
</reference>
<dbReference type="AlphaFoldDB" id="A0A7R8WGK0"/>
<evidence type="ECO:0008006" key="2">
    <source>
        <dbReference type="Google" id="ProtNLM"/>
    </source>
</evidence>
<name>A0A7R8WGK0_9CRUS</name>
<dbReference type="InterPro" id="IPR009003">
    <property type="entry name" value="Peptidase_S1_PA"/>
</dbReference>
<dbReference type="PANTHER" id="PTHR24260:SF136">
    <property type="entry name" value="GH08193P-RELATED"/>
    <property type="match status" value="1"/>
</dbReference>
<sequence>MVFHDYGVIILKKVIGFEPGKVEPICLFLGDVRWVSAKTCEHEKIPFVCLPSYICFNKDAKGGICGGDSGGPVIGHEQSLGAWVQIGINGFLLGKPPFPECGSKDSTSFSATFFHFKEPELNAKTGNPWCDFFIRQIPHEVHLVKGNVHPNVFCQNPEKRFDWCEFPAPWVSAKACEWEEEVKRKRTHHCYRKARSCCPSHICIKENRGGICSGDSGGPVIGHESSLGAWVQIAINSFTSGPPGKGNLNCGNGDEMSFSGTFFYFKEPGPKSMTGNPWCDFFTKEIPNDVHLVKGSVHPNFFCQNPEKRFDWCEFAAPEVASPEFETWVITTNCPDTKCFPSHVCIKETYGGTCTGDSGGPILGHEKSLGAWVQVGITSYLKRKKKRIECSGDTVSFKGTFFHFIKPGLNSKIGNPWCDFFTKHIPYEAHLVKGRVHPSVFCEDPDKRFDWCDFPHP</sequence>
<dbReference type="EMBL" id="OB663350">
    <property type="protein sequence ID" value="CAD7231279.1"/>
    <property type="molecule type" value="Genomic_DNA"/>
</dbReference>
<dbReference type="PANTHER" id="PTHR24260">
    <property type="match status" value="1"/>
</dbReference>
<dbReference type="InterPro" id="IPR043504">
    <property type="entry name" value="Peptidase_S1_PA_chymotrypsin"/>
</dbReference>
<dbReference type="InterPro" id="IPR033116">
    <property type="entry name" value="TRYPSIN_SER"/>
</dbReference>
<organism evidence="1">
    <name type="scientific">Cyprideis torosa</name>
    <dbReference type="NCBI Taxonomy" id="163714"/>
    <lineage>
        <taxon>Eukaryota</taxon>
        <taxon>Metazoa</taxon>
        <taxon>Ecdysozoa</taxon>
        <taxon>Arthropoda</taxon>
        <taxon>Crustacea</taxon>
        <taxon>Oligostraca</taxon>
        <taxon>Ostracoda</taxon>
        <taxon>Podocopa</taxon>
        <taxon>Podocopida</taxon>
        <taxon>Cytherocopina</taxon>
        <taxon>Cytheroidea</taxon>
        <taxon>Cytherideidae</taxon>
        <taxon>Cyprideis</taxon>
    </lineage>
</organism>
<protein>
    <recommendedName>
        <fullName evidence="2">Peptidase S1 domain-containing protein</fullName>
    </recommendedName>
</protein>
<dbReference type="SUPFAM" id="SSF50494">
    <property type="entry name" value="Trypsin-like serine proteases"/>
    <property type="match status" value="3"/>
</dbReference>
<accession>A0A7R8WGK0</accession>
<dbReference type="PROSITE" id="PS00135">
    <property type="entry name" value="TRYPSIN_SER"/>
    <property type="match status" value="2"/>
</dbReference>
<gene>
    <name evidence="1" type="ORF">CTOB1V02_LOCUS9128</name>
</gene>
<dbReference type="Gene3D" id="2.40.10.10">
    <property type="entry name" value="Trypsin-like serine proteases"/>
    <property type="match status" value="3"/>
</dbReference>
<dbReference type="InterPro" id="IPR051333">
    <property type="entry name" value="CLIP_Serine_Protease"/>
</dbReference>